<comment type="caution">
    <text evidence="1">The sequence shown here is derived from an EMBL/GenBank/DDBJ whole genome shotgun (WGS) entry which is preliminary data.</text>
</comment>
<dbReference type="EMBL" id="MU275950">
    <property type="protein sequence ID" value="KAI0045493.1"/>
    <property type="molecule type" value="Genomic_DNA"/>
</dbReference>
<protein>
    <submittedName>
        <fullName evidence="1">Uncharacterized protein</fullName>
    </submittedName>
</protein>
<accession>A0ACB8RMZ5</accession>
<sequence length="178" mass="19322">MTQPACHALCARLLDVAAAAKTPPSYAIAAEYITSLLGACASYCLAIWVFAHAKPIRPGFEFANTWANVWVCAAGCLLVFFQWAPVVFSLPADSFCTPVSSARLAAPHEFDIEGQPCALADYFPGGSHGRVYREHFPLDSDLDAWAVSTFDELGYADCVAMQSEGLRNWQLDRRIGGV</sequence>
<keyword evidence="2" id="KW-1185">Reference proteome</keyword>
<proteinExistence type="predicted"/>
<evidence type="ECO:0000313" key="1">
    <source>
        <dbReference type="EMBL" id="KAI0045493.1"/>
    </source>
</evidence>
<gene>
    <name evidence="1" type="ORF">FA95DRAFT_1573778</name>
</gene>
<reference evidence="1" key="2">
    <citation type="journal article" date="2022" name="New Phytol.">
        <title>Evolutionary transition to the ectomycorrhizal habit in the genomes of a hyperdiverse lineage of mushroom-forming fungi.</title>
        <authorList>
            <person name="Looney B."/>
            <person name="Miyauchi S."/>
            <person name="Morin E."/>
            <person name="Drula E."/>
            <person name="Courty P.E."/>
            <person name="Kohler A."/>
            <person name="Kuo A."/>
            <person name="LaButti K."/>
            <person name="Pangilinan J."/>
            <person name="Lipzen A."/>
            <person name="Riley R."/>
            <person name="Andreopoulos W."/>
            <person name="He G."/>
            <person name="Johnson J."/>
            <person name="Nolan M."/>
            <person name="Tritt A."/>
            <person name="Barry K.W."/>
            <person name="Grigoriev I.V."/>
            <person name="Nagy L.G."/>
            <person name="Hibbett D."/>
            <person name="Henrissat B."/>
            <person name="Matheny P.B."/>
            <person name="Labbe J."/>
            <person name="Martin F.M."/>
        </authorList>
    </citation>
    <scope>NUCLEOTIDE SEQUENCE</scope>
    <source>
        <strain evidence="1">FP105234-sp</strain>
    </source>
</reference>
<evidence type="ECO:0000313" key="2">
    <source>
        <dbReference type="Proteomes" id="UP000814033"/>
    </source>
</evidence>
<organism evidence="1 2">
    <name type="scientific">Auriscalpium vulgare</name>
    <dbReference type="NCBI Taxonomy" id="40419"/>
    <lineage>
        <taxon>Eukaryota</taxon>
        <taxon>Fungi</taxon>
        <taxon>Dikarya</taxon>
        <taxon>Basidiomycota</taxon>
        <taxon>Agaricomycotina</taxon>
        <taxon>Agaricomycetes</taxon>
        <taxon>Russulales</taxon>
        <taxon>Auriscalpiaceae</taxon>
        <taxon>Auriscalpium</taxon>
    </lineage>
</organism>
<reference evidence="1" key="1">
    <citation type="submission" date="2021-02" db="EMBL/GenBank/DDBJ databases">
        <authorList>
            <consortium name="DOE Joint Genome Institute"/>
            <person name="Ahrendt S."/>
            <person name="Looney B.P."/>
            <person name="Miyauchi S."/>
            <person name="Morin E."/>
            <person name="Drula E."/>
            <person name="Courty P.E."/>
            <person name="Chicoki N."/>
            <person name="Fauchery L."/>
            <person name="Kohler A."/>
            <person name="Kuo A."/>
            <person name="Labutti K."/>
            <person name="Pangilinan J."/>
            <person name="Lipzen A."/>
            <person name="Riley R."/>
            <person name="Andreopoulos W."/>
            <person name="He G."/>
            <person name="Johnson J."/>
            <person name="Barry K.W."/>
            <person name="Grigoriev I.V."/>
            <person name="Nagy L."/>
            <person name="Hibbett D."/>
            <person name="Henrissat B."/>
            <person name="Matheny P.B."/>
            <person name="Labbe J."/>
            <person name="Martin F."/>
        </authorList>
    </citation>
    <scope>NUCLEOTIDE SEQUENCE</scope>
    <source>
        <strain evidence="1">FP105234-sp</strain>
    </source>
</reference>
<name>A0ACB8RMZ5_9AGAM</name>
<dbReference type="Proteomes" id="UP000814033">
    <property type="component" value="Unassembled WGS sequence"/>
</dbReference>